<dbReference type="GO" id="GO:0032934">
    <property type="term" value="F:sterol binding"/>
    <property type="evidence" value="ECO:0007669"/>
    <property type="project" value="TreeGrafter"/>
</dbReference>
<dbReference type="GO" id="GO:0120015">
    <property type="term" value="F:sterol transfer activity"/>
    <property type="evidence" value="ECO:0007669"/>
    <property type="project" value="TreeGrafter"/>
</dbReference>
<dbReference type="PROSITE" id="PS51778">
    <property type="entry name" value="VAST"/>
    <property type="match status" value="1"/>
</dbReference>
<dbReference type="InterPro" id="IPR031968">
    <property type="entry name" value="VASt"/>
</dbReference>
<dbReference type="AlphaFoldDB" id="S9WA93"/>
<evidence type="ECO:0000256" key="3">
    <source>
        <dbReference type="SAM" id="Phobius"/>
    </source>
</evidence>
<gene>
    <name evidence="5" type="ORF">STCU_02591</name>
</gene>
<evidence type="ECO:0000313" key="5">
    <source>
        <dbReference type="EMBL" id="EPY32890.1"/>
    </source>
</evidence>
<dbReference type="GO" id="GO:0005886">
    <property type="term" value="C:plasma membrane"/>
    <property type="evidence" value="ECO:0007669"/>
    <property type="project" value="TreeGrafter"/>
</dbReference>
<keyword evidence="3" id="KW-1133">Transmembrane helix</keyword>
<dbReference type="Pfam" id="PF16016">
    <property type="entry name" value="VASt"/>
    <property type="match status" value="1"/>
</dbReference>
<evidence type="ECO:0000259" key="4">
    <source>
        <dbReference type="PROSITE" id="PS51778"/>
    </source>
</evidence>
<dbReference type="GO" id="GO:0032366">
    <property type="term" value="P:intracellular sterol transport"/>
    <property type="evidence" value="ECO:0007669"/>
    <property type="project" value="TreeGrafter"/>
</dbReference>
<keyword evidence="3" id="KW-0812">Transmembrane</keyword>
<name>S9WA93_9TRYP</name>
<keyword evidence="6" id="KW-1185">Reference proteome</keyword>
<dbReference type="InterPro" id="IPR051482">
    <property type="entry name" value="Cholesterol_transport"/>
</dbReference>
<dbReference type="GO" id="GO:0140268">
    <property type="term" value="C:endoplasmic reticulum-plasma membrane contact site"/>
    <property type="evidence" value="ECO:0007669"/>
    <property type="project" value="TreeGrafter"/>
</dbReference>
<feature type="transmembrane region" description="Helical" evidence="3">
    <location>
        <begin position="267"/>
        <end position="287"/>
    </location>
</feature>
<comment type="subcellular location">
    <subcellularLocation>
        <location evidence="1">Membrane</location>
    </subcellularLocation>
</comment>
<dbReference type="Proteomes" id="UP000015354">
    <property type="component" value="Unassembled WGS sequence"/>
</dbReference>
<comment type="caution">
    <text evidence="5">The sequence shown here is derived from an EMBL/GenBank/DDBJ whole genome shotgun (WGS) entry which is preliminary data.</text>
</comment>
<dbReference type="PANTHER" id="PTHR23319:SF4">
    <property type="entry name" value="GRAM DOMAIN CONTAINING 1B, ISOFORM E"/>
    <property type="match status" value="1"/>
</dbReference>
<evidence type="ECO:0000256" key="1">
    <source>
        <dbReference type="ARBA" id="ARBA00004370"/>
    </source>
</evidence>
<dbReference type="PANTHER" id="PTHR23319">
    <property type="entry name" value="GRAM DOMAIN CONTAINING 1B, ISOFORM E"/>
    <property type="match status" value="1"/>
</dbReference>
<evidence type="ECO:0000313" key="6">
    <source>
        <dbReference type="Proteomes" id="UP000015354"/>
    </source>
</evidence>
<protein>
    <recommendedName>
        <fullName evidence="4">VASt domain-containing protein</fullName>
    </recommendedName>
</protein>
<feature type="domain" description="VASt" evidence="4">
    <location>
        <begin position="37"/>
        <end position="219"/>
    </location>
</feature>
<dbReference type="GO" id="GO:0005789">
    <property type="term" value="C:endoplasmic reticulum membrane"/>
    <property type="evidence" value="ECO:0007669"/>
    <property type="project" value="TreeGrafter"/>
</dbReference>
<dbReference type="OrthoDB" id="74360at2759"/>
<sequence>MPFKTATAENDISKLPTAATLNDFSSIVTQYGTALSNYTCFEKEVMAPVEMPTGKTVMDVFGMCFDDGTPLLEKYHADRKDTDQKWENWRPVEGKSFCGQREFSCTTPVKAMMGKLYSYYEYERYALLNVGGTPTLMVQFSSQLPGVMFGTAFRSEALATFSQTGSGAEAKVTMRAFAYVQFLKSVLVKGRINSTTISELGEGYTKLSKMIFAVLSRVQKSNGGVAAIEAAEHVTSEPTAEEPKSQFHADPFVPYMQFPSVVKNSPLFYIEASVETLVLVVSLYGLLGSMWTRKSPTAFSAFSSLFINFLCTVYCLLAFISSQLLIGTITTAKDSM</sequence>
<keyword evidence="2 3" id="KW-0472">Membrane</keyword>
<reference evidence="5 6" key="1">
    <citation type="journal article" date="2013" name="PLoS ONE">
        <title>Predicting the Proteins of Angomonas deanei, Strigomonas culicis and Their Respective Endosymbionts Reveals New Aspects of the Trypanosomatidae Family.</title>
        <authorList>
            <person name="Motta M.C."/>
            <person name="Martins A.C."/>
            <person name="de Souza S.S."/>
            <person name="Catta-Preta C.M."/>
            <person name="Silva R."/>
            <person name="Klein C.C."/>
            <person name="de Almeida L.G."/>
            <person name="de Lima Cunha O."/>
            <person name="Ciapina L.P."/>
            <person name="Brocchi M."/>
            <person name="Colabardini A.C."/>
            <person name="de Araujo Lima B."/>
            <person name="Machado C.R."/>
            <person name="de Almeida Soares C.M."/>
            <person name="Probst C.M."/>
            <person name="de Menezes C.B."/>
            <person name="Thompson C.E."/>
            <person name="Bartholomeu D.C."/>
            <person name="Gradia D.F."/>
            <person name="Pavoni D.P."/>
            <person name="Grisard E.C."/>
            <person name="Fantinatti-Garboggini F."/>
            <person name="Marchini F.K."/>
            <person name="Rodrigues-Luiz G.F."/>
            <person name="Wagner G."/>
            <person name="Goldman G.H."/>
            <person name="Fietto J.L."/>
            <person name="Elias M.C."/>
            <person name="Goldman M.H."/>
            <person name="Sagot M.F."/>
            <person name="Pereira M."/>
            <person name="Stoco P.H."/>
            <person name="de Mendonca-Neto R.P."/>
            <person name="Teixeira S.M."/>
            <person name="Maciel T.E."/>
            <person name="de Oliveira Mendes T.A."/>
            <person name="Urmenyi T.P."/>
            <person name="de Souza W."/>
            <person name="Schenkman S."/>
            <person name="de Vasconcelos A.T."/>
        </authorList>
    </citation>
    <scope>NUCLEOTIDE SEQUENCE [LARGE SCALE GENOMIC DNA]</scope>
</reference>
<feature type="transmembrane region" description="Helical" evidence="3">
    <location>
        <begin position="299"/>
        <end position="326"/>
    </location>
</feature>
<dbReference type="EMBL" id="ATMH01002591">
    <property type="protein sequence ID" value="EPY32890.1"/>
    <property type="molecule type" value="Genomic_DNA"/>
</dbReference>
<proteinExistence type="predicted"/>
<evidence type="ECO:0000256" key="2">
    <source>
        <dbReference type="ARBA" id="ARBA00023136"/>
    </source>
</evidence>
<accession>S9WA93</accession>
<organism evidence="5 6">
    <name type="scientific">Strigomonas culicis</name>
    <dbReference type="NCBI Taxonomy" id="28005"/>
    <lineage>
        <taxon>Eukaryota</taxon>
        <taxon>Discoba</taxon>
        <taxon>Euglenozoa</taxon>
        <taxon>Kinetoplastea</taxon>
        <taxon>Metakinetoplastina</taxon>
        <taxon>Trypanosomatida</taxon>
        <taxon>Trypanosomatidae</taxon>
        <taxon>Strigomonadinae</taxon>
        <taxon>Strigomonas</taxon>
    </lineage>
</organism>